<evidence type="ECO:0000313" key="10">
    <source>
        <dbReference type="Proteomes" id="UP000271700"/>
    </source>
</evidence>
<comment type="function">
    <text evidence="6">ATP-dependent specificity component of the Clp protease. It directs the protease to specific substrates. Can perform chaperone functions in the absence of ClpP.</text>
</comment>
<dbReference type="GO" id="GO:0009376">
    <property type="term" value="C:HslUV protease complex"/>
    <property type="evidence" value="ECO:0007669"/>
    <property type="project" value="TreeGrafter"/>
</dbReference>
<name>A0A497ZMG9_9RHOB</name>
<dbReference type="InterPro" id="IPR059188">
    <property type="entry name" value="Znf_CLPX-like"/>
</dbReference>
<dbReference type="GO" id="GO:0051082">
    <property type="term" value="F:unfolded protein binding"/>
    <property type="evidence" value="ECO:0007669"/>
    <property type="project" value="UniProtKB-UniRule"/>
</dbReference>
<keyword evidence="9" id="KW-0378">Hydrolase</keyword>
<sequence length="421" mass="45575">MATNSGGDGKNTLYCSFCGKSQHEVRKLIAGPTVFICDECVELCMDIIREETKASGLKSSDGVPTPKDICEVLDDYVIGQATAKRVLSVAVHNHYKRLNHAQKAGSDIELAKSNILLIGPTGCGKTLLAQTLARILDVPFTMADATTLTEAGYVGEDVENIILKLLQASEYNVERAQRGIVYIDEVDKITRKSENPSITRDVSGEGVQQALLKLMEGTVASVPPQGGRKHPQQEFLQVDTTNILFICGGAFAGLDKIIAQRGKGSAMGFGADVRDNDERGVGEIFKDLEPEDLLKFGLIPEFVGRLPVLATLEDLDEDALVTILTSPKNALVKQYQRLFELEDAELGFTDDALKAIAKKAIERKTGARGLRSILEDILLDTMFELPGMKNVTEVVVNEEAVTSDSQPLIIYADTAESASAG</sequence>
<dbReference type="OrthoDB" id="9804062at2"/>
<evidence type="ECO:0000256" key="1">
    <source>
        <dbReference type="ARBA" id="ARBA00022723"/>
    </source>
</evidence>
<dbReference type="STRING" id="981384.GCA_000192475_00424"/>
<evidence type="ECO:0000256" key="4">
    <source>
        <dbReference type="ARBA" id="ARBA00022840"/>
    </source>
</evidence>
<dbReference type="EMBL" id="RCCT01000002">
    <property type="protein sequence ID" value="RLK08263.1"/>
    <property type="molecule type" value="Genomic_DNA"/>
</dbReference>
<evidence type="ECO:0000256" key="3">
    <source>
        <dbReference type="ARBA" id="ARBA00022833"/>
    </source>
</evidence>
<feature type="binding site" evidence="6 7">
    <location>
        <position position="15"/>
    </location>
    <ligand>
        <name>Zn(2+)</name>
        <dbReference type="ChEBI" id="CHEBI:29105"/>
    </ligand>
</feature>
<keyword evidence="4 6" id="KW-0067">ATP-binding</keyword>
<feature type="binding site" evidence="6 7">
    <location>
        <position position="37"/>
    </location>
    <ligand>
        <name>Zn(2+)</name>
        <dbReference type="ChEBI" id="CHEBI:29105"/>
    </ligand>
</feature>
<keyword evidence="1 6" id="KW-0479">Metal-binding</keyword>
<dbReference type="GO" id="GO:0008233">
    <property type="term" value="F:peptidase activity"/>
    <property type="evidence" value="ECO:0007669"/>
    <property type="project" value="UniProtKB-KW"/>
</dbReference>
<evidence type="ECO:0000256" key="7">
    <source>
        <dbReference type="PROSITE-ProRule" id="PRU01250"/>
    </source>
</evidence>
<keyword evidence="10" id="KW-1185">Reference proteome</keyword>
<dbReference type="InterPro" id="IPR027417">
    <property type="entry name" value="P-loop_NTPase"/>
</dbReference>
<evidence type="ECO:0000259" key="8">
    <source>
        <dbReference type="PROSITE" id="PS51902"/>
    </source>
</evidence>
<dbReference type="SMART" id="SM00994">
    <property type="entry name" value="zf-C4_ClpX"/>
    <property type="match status" value="1"/>
</dbReference>
<comment type="similarity">
    <text evidence="6 7">Belongs to the ClpX chaperone family.</text>
</comment>
<dbReference type="InterPro" id="IPR046425">
    <property type="entry name" value="ClpX_bact"/>
</dbReference>
<keyword evidence="9" id="KW-0645">Protease</keyword>
<dbReference type="NCBIfam" id="TIGR00382">
    <property type="entry name" value="clpX"/>
    <property type="match status" value="1"/>
</dbReference>
<dbReference type="SUPFAM" id="SSF57716">
    <property type="entry name" value="Glucocorticoid receptor-like (DNA-binding domain)"/>
    <property type="match status" value="1"/>
</dbReference>
<dbReference type="InterPro" id="IPR050052">
    <property type="entry name" value="ATP-dep_Clp_protease_ClpX"/>
</dbReference>
<dbReference type="InterPro" id="IPR019489">
    <property type="entry name" value="Clp_ATPase_C"/>
</dbReference>
<evidence type="ECO:0000256" key="2">
    <source>
        <dbReference type="ARBA" id="ARBA00022741"/>
    </source>
</evidence>
<organism evidence="9 10">
    <name type="scientific">Ruegeria conchae</name>
    <dbReference type="NCBI Taxonomy" id="981384"/>
    <lineage>
        <taxon>Bacteria</taxon>
        <taxon>Pseudomonadati</taxon>
        <taxon>Pseudomonadota</taxon>
        <taxon>Alphaproteobacteria</taxon>
        <taxon>Rhodobacterales</taxon>
        <taxon>Roseobacteraceae</taxon>
        <taxon>Ruegeria</taxon>
    </lineage>
</organism>
<comment type="subunit">
    <text evidence="6">Component of the ClpX-ClpP complex. Forms a hexameric ring that, in the presence of ATP, binds to fourteen ClpP subunits assembled into a disk-like structure with a central cavity, resembling the structure of eukaryotic proteasomes.</text>
</comment>
<dbReference type="CDD" id="cd19497">
    <property type="entry name" value="RecA-like_ClpX"/>
    <property type="match status" value="1"/>
</dbReference>
<dbReference type="Gene3D" id="3.40.50.300">
    <property type="entry name" value="P-loop containing nucleotide triphosphate hydrolases"/>
    <property type="match status" value="1"/>
</dbReference>
<proteinExistence type="inferred from homology"/>
<keyword evidence="2 6" id="KW-0547">Nucleotide-binding</keyword>
<comment type="caution">
    <text evidence="9">The sequence shown here is derived from an EMBL/GenBank/DDBJ whole genome shotgun (WGS) entry which is preliminary data.</text>
</comment>
<dbReference type="PANTHER" id="PTHR48102:SF7">
    <property type="entry name" value="ATP-DEPENDENT CLP PROTEASE ATP-BINDING SUBUNIT CLPX-LIKE, MITOCHONDRIAL"/>
    <property type="match status" value="1"/>
</dbReference>
<dbReference type="Pfam" id="PF06689">
    <property type="entry name" value="zf-C4_ClpX"/>
    <property type="match status" value="1"/>
</dbReference>
<dbReference type="RefSeq" id="WP_010443268.1">
    <property type="nucleotide sequence ID" value="NZ_AEYW01000023.1"/>
</dbReference>
<dbReference type="Gene3D" id="6.20.220.10">
    <property type="entry name" value="ClpX chaperone, C4-type zinc finger domain"/>
    <property type="match status" value="1"/>
</dbReference>
<dbReference type="Gene3D" id="1.10.8.60">
    <property type="match status" value="1"/>
</dbReference>
<accession>A0A497ZMG9</accession>
<dbReference type="InterPro" id="IPR003593">
    <property type="entry name" value="AAA+_ATPase"/>
</dbReference>
<dbReference type="PROSITE" id="PS51902">
    <property type="entry name" value="CLPX_ZB"/>
    <property type="match status" value="1"/>
</dbReference>
<dbReference type="HAMAP" id="MF_00175">
    <property type="entry name" value="ClpX"/>
    <property type="match status" value="1"/>
</dbReference>
<feature type="binding site" evidence="6">
    <location>
        <begin position="120"/>
        <end position="127"/>
    </location>
    <ligand>
        <name>ATP</name>
        <dbReference type="ChEBI" id="CHEBI:30616"/>
    </ligand>
</feature>
<reference evidence="9 10" key="1">
    <citation type="submission" date="2018-10" db="EMBL/GenBank/DDBJ databases">
        <title>Genomic Encyclopedia of Archaeal and Bacterial Type Strains, Phase II (KMG-II): from individual species to whole genera.</title>
        <authorList>
            <person name="Goeker M."/>
        </authorList>
    </citation>
    <scope>NUCLEOTIDE SEQUENCE [LARGE SCALE GENOMIC DNA]</scope>
    <source>
        <strain evidence="9 10">DSM 29317</strain>
    </source>
</reference>
<dbReference type="GO" id="GO:0051301">
    <property type="term" value="P:cell division"/>
    <property type="evidence" value="ECO:0007669"/>
    <property type="project" value="TreeGrafter"/>
</dbReference>
<dbReference type="Pfam" id="PF10431">
    <property type="entry name" value="ClpB_D2-small"/>
    <property type="match status" value="1"/>
</dbReference>
<feature type="binding site" evidence="6 7">
    <location>
        <position position="40"/>
    </location>
    <ligand>
        <name>Zn(2+)</name>
        <dbReference type="ChEBI" id="CHEBI:29105"/>
    </ligand>
</feature>
<dbReference type="InterPro" id="IPR038366">
    <property type="entry name" value="Znf_CppX_C4_sf"/>
</dbReference>
<keyword evidence="5 6" id="KW-0143">Chaperone</keyword>
<evidence type="ECO:0000256" key="5">
    <source>
        <dbReference type="ARBA" id="ARBA00023186"/>
    </source>
</evidence>
<dbReference type="Pfam" id="PF07724">
    <property type="entry name" value="AAA_2"/>
    <property type="match status" value="1"/>
</dbReference>
<dbReference type="InterPro" id="IPR004487">
    <property type="entry name" value="Clp_protease_ATP-bd_su_ClpX"/>
</dbReference>
<dbReference type="SMART" id="SM00382">
    <property type="entry name" value="AAA"/>
    <property type="match status" value="1"/>
</dbReference>
<gene>
    <name evidence="6" type="primary">clpX</name>
    <name evidence="9" type="ORF">CLV75_1934</name>
</gene>
<dbReference type="AlphaFoldDB" id="A0A497ZMG9"/>
<feature type="binding site" evidence="6 7">
    <location>
        <position position="18"/>
    </location>
    <ligand>
        <name>Zn(2+)</name>
        <dbReference type="ChEBI" id="CHEBI:29105"/>
    </ligand>
</feature>
<dbReference type="SUPFAM" id="SSF52540">
    <property type="entry name" value="P-loop containing nucleoside triphosphate hydrolases"/>
    <property type="match status" value="1"/>
</dbReference>
<evidence type="ECO:0000256" key="6">
    <source>
        <dbReference type="HAMAP-Rule" id="MF_00175"/>
    </source>
</evidence>
<dbReference type="Proteomes" id="UP000271700">
    <property type="component" value="Unassembled WGS sequence"/>
</dbReference>
<protein>
    <recommendedName>
        <fullName evidence="6">ATP-dependent Clp protease ATP-binding subunit ClpX</fullName>
    </recommendedName>
</protein>
<dbReference type="FunFam" id="1.10.8.60:FF:000002">
    <property type="entry name" value="ATP-dependent Clp protease ATP-binding subunit ClpX"/>
    <property type="match status" value="1"/>
</dbReference>
<dbReference type="SMART" id="SM01086">
    <property type="entry name" value="ClpB_D2-small"/>
    <property type="match status" value="1"/>
</dbReference>
<dbReference type="NCBIfam" id="NF003745">
    <property type="entry name" value="PRK05342.1"/>
    <property type="match status" value="1"/>
</dbReference>
<dbReference type="GO" id="GO:0140662">
    <property type="term" value="F:ATP-dependent protein folding chaperone"/>
    <property type="evidence" value="ECO:0007669"/>
    <property type="project" value="InterPro"/>
</dbReference>
<dbReference type="FunFam" id="3.40.50.300:FF:000005">
    <property type="entry name" value="ATP-dependent Clp protease ATP-binding subunit ClpX"/>
    <property type="match status" value="1"/>
</dbReference>
<dbReference type="InterPro" id="IPR010603">
    <property type="entry name" value="Znf_CppX_C4"/>
</dbReference>
<evidence type="ECO:0000313" key="9">
    <source>
        <dbReference type="EMBL" id="RLK08263.1"/>
    </source>
</evidence>
<dbReference type="PANTHER" id="PTHR48102">
    <property type="entry name" value="ATP-DEPENDENT CLP PROTEASE ATP-BINDING SUBUNIT CLPX-LIKE, MITOCHONDRIAL-RELATED"/>
    <property type="match status" value="1"/>
</dbReference>
<dbReference type="GO" id="GO:0005524">
    <property type="term" value="F:ATP binding"/>
    <property type="evidence" value="ECO:0007669"/>
    <property type="project" value="UniProtKB-UniRule"/>
</dbReference>
<dbReference type="GO" id="GO:0046983">
    <property type="term" value="F:protein dimerization activity"/>
    <property type="evidence" value="ECO:0007669"/>
    <property type="project" value="UniProtKB-UniRule"/>
</dbReference>
<dbReference type="GO" id="GO:0008270">
    <property type="term" value="F:zinc ion binding"/>
    <property type="evidence" value="ECO:0007669"/>
    <property type="project" value="UniProtKB-UniRule"/>
</dbReference>
<dbReference type="GO" id="GO:0016887">
    <property type="term" value="F:ATP hydrolysis activity"/>
    <property type="evidence" value="ECO:0007669"/>
    <property type="project" value="InterPro"/>
</dbReference>
<dbReference type="InterPro" id="IPR003959">
    <property type="entry name" value="ATPase_AAA_core"/>
</dbReference>
<keyword evidence="3 6" id="KW-0862">Zinc</keyword>
<dbReference type="GO" id="GO:0051603">
    <property type="term" value="P:proteolysis involved in protein catabolic process"/>
    <property type="evidence" value="ECO:0007669"/>
    <property type="project" value="TreeGrafter"/>
</dbReference>
<feature type="domain" description="ClpX-type ZB" evidence="8">
    <location>
        <begin position="3"/>
        <end position="56"/>
    </location>
</feature>